<name>A0ABS5RJG0_9MYCO</name>
<reference evidence="7 8" key="1">
    <citation type="submission" date="2021-05" db="EMBL/GenBank/DDBJ databases">
        <title>Mycobacterium acidophilum sp. nov., an extremely acid-tolerant member of the genus Mycobacterium.</title>
        <authorList>
            <person name="Xia J."/>
        </authorList>
    </citation>
    <scope>NUCLEOTIDE SEQUENCE [LARGE SCALE GENOMIC DNA]</scope>
    <source>
        <strain evidence="7 8">M1</strain>
    </source>
</reference>
<evidence type="ECO:0000256" key="4">
    <source>
        <dbReference type="ARBA" id="ARBA00022692"/>
    </source>
</evidence>
<evidence type="ECO:0000256" key="5">
    <source>
        <dbReference type="ARBA" id="ARBA00022989"/>
    </source>
</evidence>
<protein>
    <recommendedName>
        <fullName evidence="9">Membrane protein, MmpS</fullName>
    </recommendedName>
</protein>
<dbReference type="InterPro" id="IPR038468">
    <property type="entry name" value="MmpS_C"/>
</dbReference>
<evidence type="ECO:0000256" key="6">
    <source>
        <dbReference type="ARBA" id="ARBA00023136"/>
    </source>
</evidence>
<organism evidence="7 8">
    <name type="scientific">Mycolicibacter acidiphilus</name>
    <dbReference type="NCBI Taxonomy" id="2835306"/>
    <lineage>
        <taxon>Bacteria</taxon>
        <taxon>Bacillati</taxon>
        <taxon>Actinomycetota</taxon>
        <taxon>Actinomycetes</taxon>
        <taxon>Mycobacteriales</taxon>
        <taxon>Mycobacteriaceae</taxon>
        <taxon>Mycolicibacter</taxon>
    </lineage>
</organism>
<dbReference type="InterPro" id="IPR008693">
    <property type="entry name" value="MmpS"/>
</dbReference>
<keyword evidence="3" id="KW-1003">Cell membrane</keyword>
<gene>
    <name evidence="7" type="ORF">KIH27_08460</name>
</gene>
<dbReference type="Pfam" id="PF05423">
    <property type="entry name" value="Mycobact_memb"/>
    <property type="match status" value="1"/>
</dbReference>
<keyword evidence="5" id="KW-1133">Transmembrane helix</keyword>
<dbReference type="EMBL" id="JAHCLR010000013">
    <property type="protein sequence ID" value="MBS9533616.1"/>
    <property type="molecule type" value="Genomic_DNA"/>
</dbReference>
<keyword evidence="4" id="KW-0812">Transmembrane</keyword>
<sequence length="134" mass="13846">MLGVLLGVIVAAGYGVNVVEQMSNDIGSPPSPPSIPPTVVEVNPKNVVYEVFGDIGSGGRVTYADLNSNPIEETLSSLPWSHSETTMSPAATLSLVSQGYGSSLGCRIIVNGEVKDEQFVAHENAAVSCTVIAA</sequence>
<evidence type="ECO:0000256" key="2">
    <source>
        <dbReference type="ARBA" id="ARBA00007531"/>
    </source>
</evidence>
<evidence type="ECO:0000313" key="7">
    <source>
        <dbReference type="EMBL" id="MBS9533616.1"/>
    </source>
</evidence>
<dbReference type="Gene3D" id="2.60.40.2880">
    <property type="entry name" value="MmpS1-5, C-terminal soluble domain"/>
    <property type="match status" value="1"/>
</dbReference>
<evidence type="ECO:0000256" key="3">
    <source>
        <dbReference type="ARBA" id="ARBA00022475"/>
    </source>
</evidence>
<comment type="similarity">
    <text evidence="2">Belongs to the MmpS family.</text>
</comment>
<dbReference type="RefSeq" id="WP_214092586.1">
    <property type="nucleotide sequence ID" value="NZ_JAHCLR010000013.1"/>
</dbReference>
<comment type="subcellular location">
    <subcellularLocation>
        <location evidence="1">Cell membrane</location>
    </subcellularLocation>
</comment>
<evidence type="ECO:0008006" key="9">
    <source>
        <dbReference type="Google" id="ProtNLM"/>
    </source>
</evidence>
<dbReference type="Proteomes" id="UP001519535">
    <property type="component" value="Unassembled WGS sequence"/>
</dbReference>
<comment type="caution">
    <text evidence="7">The sequence shown here is derived from an EMBL/GenBank/DDBJ whole genome shotgun (WGS) entry which is preliminary data.</text>
</comment>
<evidence type="ECO:0000256" key="1">
    <source>
        <dbReference type="ARBA" id="ARBA00004236"/>
    </source>
</evidence>
<accession>A0ABS5RJG0</accession>
<keyword evidence="6" id="KW-0472">Membrane</keyword>
<proteinExistence type="inferred from homology"/>
<keyword evidence="8" id="KW-1185">Reference proteome</keyword>
<evidence type="ECO:0000313" key="8">
    <source>
        <dbReference type="Proteomes" id="UP001519535"/>
    </source>
</evidence>